<gene>
    <name evidence="6" type="primary">rhaM</name>
    <name evidence="6" type="ORF">PX52LOC_01879</name>
</gene>
<dbReference type="Pfam" id="PF05336">
    <property type="entry name" value="rhaM"/>
    <property type="match status" value="1"/>
</dbReference>
<dbReference type="AlphaFoldDB" id="A0A5C1ACY0"/>
<evidence type="ECO:0000256" key="3">
    <source>
        <dbReference type="ARBA" id="ARBA00023277"/>
    </source>
</evidence>
<dbReference type="Proteomes" id="UP000324974">
    <property type="component" value="Chromosome"/>
</dbReference>
<dbReference type="EMBL" id="CP042425">
    <property type="protein sequence ID" value="QEL14974.1"/>
    <property type="molecule type" value="Genomic_DNA"/>
</dbReference>
<dbReference type="InterPro" id="IPR008000">
    <property type="entry name" value="Rham/fucose_mutarotase"/>
</dbReference>
<evidence type="ECO:0000256" key="5">
    <source>
        <dbReference type="NCBIfam" id="TIGR02625"/>
    </source>
</evidence>
<keyword evidence="7" id="KW-1185">Reference proteome</keyword>
<keyword evidence="1" id="KW-0963">Cytoplasm</keyword>
<evidence type="ECO:0000313" key="7">
    <source>
        <dbReference type="Proteomes" id="UP000324974"/>
    </source>
</evidence>
<evidence type="ECO:0000256" key="1">
    <source>
        <dbReference type="ARBA" id="ARBA00022490"/>
    </source>
</evidence>
<dbReference type="InterPro" id="IPR013448">
    <property type="entry name" value="L-rhamnose_mutarotase"/>
</dbReference>
<dbReference type="GO" id="GO:0062192">
    <property type="term" value="F:L-rhamnose mutarotase activity"/>
    <property type="evidence" value="ECO:0007669"/>
    <property type="project" value="UniProtKB-UniRule"/>
</dbReference>
<proteinExistence type="inferred from homology"/>
<dbReference type="RefSeq" id="WP_149109828.1">
    <property type="nucleotide sequence ID" value="NZ_CP042425.1"/>
</dbReference>
<protein>
    <recommendedName>
        <fullName evidence="5">L-rhamnose mutarotase</fullName>
        <ecNumber evidence="5">5.1.3.32</ecNumber>
    </recommendedName>
</protein>
<evidence type="ECO:0000256" key="2">
    <source>
        <dbReference type="ARBA" id="ARBA00023235"/>
    </source>
</evidence>
<evidence type="ECO:0000256" key="4">
    <source>
        <dbReference type="ARBA" id="ARBA00023308"/>
    </source>
</evidence>
<keyword evidence="3" id="KW-0119">Carbohydrate metabolism</keyword>
<keyword evidence="2 6" id="KW-0413">Isomerase</keyword>
<evidence type="ECO:0000313" key="6">
    <source>
        <dbReference type="EMBL" id="QEL14974.1"/>
    </source>
</evidence>
<dbReference type="NCBIfam" id="TIGR02625">
    <property type="entry name" value="YiiL_rotase"/>
    <property type="match status" value="1"/>
</dbReference>
<dbReference type="GO" id="GO:0019301">
    <property type="term" value="P:rhamnose catabolic process"/>
    <property type="evidence" value="ECO:0007669"/>
    <property type="project" value="UniProtKB-UniRule"/>
</dbReference>
<name>A0A5C1ACY0_9BACT</name>
<dbReference type="Gene3D" id="3.30.70.100">
    <property type="match status" value="1"/>
</dbReference>
<dbReference type="InterPro" id="IPR011008">
    <property type="entry name" value="Dimeric_a/b-barrel"/>
</dbReference>
<dbReference type="PANTHER" id="PTHR34389">
    <property type="entry name" value="L-RHAMNOSE MUTAROTASE"/>
    <property type="match status" value="1"/>
</dbReference>
<dbReference type="OrthoDB" id="9799608at2"/>
<sequence>MIRKAFRMSVHAGMHTEYERRHNPIWQELADALTAHGVRNYSIFLDPADGSLFGYAEIEDETRWAAIAQTDVCKRWWKHMREVMPARPDDSPMSVNLREVFHLD</sequence>
<accession>A0A5C1ACY0</accession>
<dbReference type="GO" id="GO:0005737">
    <property type="term" value="C:cytoplasm"/>
    <property type="evidence" value="ECO:0007669"/>
    <property type="project" value="InterPro"/>
</dbReference>
<dbReference type="EC" id="5.1.3.32" evidence="5"/>
<organism evidence="6 7">
    <name type="scientific">Limnoglobus roseus</name>
    <dbReference type="NCBI Taxonomy" id="2598579"/>
    <lineage>
        <taxon>Bacteria</taxon>
        <taxon>Pseudomonadati</taxon>
        <taxon>Planctomycetota</taxon>
        <taxon>Planctomycetia</taxon>
        <taxon>Gemmatales</taxon>
        <taxon>Gemmataceae</taxon>
        <taxon>Limnoglobus</taxon>
    </lineage>
</organism>
<reference evidence="7" key="1">
    <citation type="submission" date="2019-08" db="EMBL/GenBank/DDBJ databases">
        <title>Limnoglobus roseus gen. nov., sp. nov., a novel freshwater planctomycete with a giant genome from the family Gemmataceae.</title>
        <authorList>
            <person name="Kulichevskaya I.S."/>
            <person name="Naumoff D.G."/>
            <person name="Miroshnikov K."/>
            <person name="Ivanova A."/>
            <person name="Philippov D.A."/>
            <person name="Hakobyan A."/>
            <person name="Rijpstra I.C."/>
            <person name="Sinninghe Damste J.S."/>
            <person name="Liesack W."/>
            <person name="Dedysh S.N."/>
        </authorList>
    </citation>
    <scope>NUCLEOTIDE SEQUENCE [LARGE SCALE GENOMIC DNA]</scope>
    <source>
        <strain evidence="7">PX52</strain>
    </source>
</reference>
<dbReference type="KEGG" id="lrs:PX52LOC_01879"/>
<keyword evidence="4" id="KW-0684">Rhamnose metabolism</keyword>
<dbReference type="SUPFAM" id="SSF54909">
    <property type="entry name" value="Dimeric alpha+beta barrel"/>
    <property type="match status" value="1"/>
</dbReference>
<dbReference type="HAMAP" id="MF_01663">
    <property type="entry name" value="L_rham_rotase"/>
    <property type="match status" value="1"/>
</dbReference>
<dbReference type="PANTHER" id="PTHR34389:SF2">
    <property type="entry name" value="L-RHAMNOSE MUTAROTASE"/>
    <property type="match status" value="1"/>
</dbReference>